<gene>
    <name evidence="2" type="ORF">MPDQ_005436</name>
</gene>
<proteinExistence type="predicted"/>
<accession>A0A507R0Y2</accession>
<evidence type="ECO:0000256" key="1">
    <source>
        <dbReference type="SAM" id="MobiDB-lite"/>
    </source>
</evidence>
<protein>
    <submittedName>
        <fullName evidence="2">Uncharacterized protein</fullName>
    </submittedName>
</protein>
<organism evidence="2 3">
    <name type="scientific">Monascus purpureus</name>
    <name type="common">Red mold</name>
    <name type="synonym">Monascus anka</name>
    <dbReference type="NCBI Taxonomy" id="5098"/>
    <lineage>
        <taxon>Eukaryota</taxon>
        <taxon>Fungi</taxon>
        <taxon>Dikarya</taxon>
        <taxon>Ascomycota</taxon>
        <taxon>Pezizomycotina</taxon>
        <taxon>Eurotiomycetes</taxon>
        <taxon>Eurotiomycetidae</taxon>
        <taxon>Eurotiales</taxon>
        <taxon>Aspergillaceae</taxon>
        <taxon>Monascus</taxon>
    </lineage>
</organism>
<reference evidence="2 3" key="1">
    <citation type="submission" date="2019-06" db="EMBL/GenBank/DDBJ databases">
        <title>Wine fermentation using esterase from Monascus purpureus.</title>
        <authorList>
            <person name="Geng C."/>
            <person name="Zhang Y."/>
        </authorList>
    </citation>
    <scope>NUCLEOTIDE SEQUENCE [LARGE SCALE GENOMIC DNA]</scope>
    <source>
        <strain evidence="2">HQ1</strain>
    </source>
</reference>
<keyword evidence="3" id="KW-1185">Reference proteome</keyword>
<feature type="region of interest" description="Disordered" evidence="1">
    <location>
        <begin position="1"/>
        <end position="92"/>
    </location>
</feature>
<dbReference type="AlphaFoldDB" id="A0A507R0Y2"/>
<sequence length="144" mass="15960">MPASTTSSDTKESNTRESSSTDPTTESGQGSSVPDSLDHIQWDLPPATHPNGPEPWMQSDPLTQTDRSEDDMQFPYDPQEDYFPPECGGHSSIEDRVHGTELNGHGLVYLGDLTEERLREHDDTEGFTPMLSYSLSNMVTEGQE</sequence>
<dbReference type="Proteomes" id="UP000319663">
    <property type="component" value="Unassembled WGS sequence"/>
</dbReference>
<feature type="compositionally biased region" description="Polar residues" evidence="1">
    <location>
        <begin position="16"/>
        <end position="34"/>
    </location>
</feature>
<evidence type="ECO:0000313" key="3">
    <source>
        <dbReference type="Proteomes" id="UP000319663"/>
    </source>
</evidence>
<name>A0A507R0Y2_MONPU</name>
<comment type="caution">
    <text evidence="2">The sequence shown here is derived from an EMBL/GenBank/DDBJ whole genome shotgun (WGS) entry which is preliminary data.</text>
</comment>
<dbReference type="EMBL" id="VIFY01000039">
    <property type="protein sequence ID" value="TQB73789.1"/>
    <property type="molecule type" value="Genomic_DNA"/>
</dbReference>
<evidence type="ECO:0000313" key="2">
    <source>
        <dbReference type="EMBL" id="TQB73789.1"/>
    </source>
</evidence>